<reference evidence="2" key="1">
    <citation type="submission" date="2022-10" db="EMBL/GenBank/DDBJ databases">
        <authorList>
            <person name="Koch H."/>
        </authorList>
    </citation>
    <scope>NUCLEOTIDE SEQUENCE</scope>
    <source>
        <strain evidence="2">DNF</strain>
    </source>
</reference>
<keyword evidence="1" id="KW-0808">Transferase</keyword>
<dbReference type="AlphaFoldDB" id="A0AA86N071"/>
<dbReference type="EMBL" id="OX365700">
    <property type="protein sequence ID" value="CAI4032262.1"/>
    <property type="molecule type" value="Genomic_DNA"/>
</dbReference>
<organism evidence="2 3">
    <name type="scientific">Nitrospira tepida</name>
    <dbReference type="NCBI Taxonomy" id="2973512"/>
    <lineage>
        <taxon>Bacteria</taxon>
        <taxon>Pseudomonadati</taxon>
        <taxon>Nitrospirota</taxon>
        <taxon>Nitrospiria</taxon>
        <taxon>Nitrospirales</taxon>
        <taxon>Nitrospiraceae</taxon>
        <taxon>Nitrospira</taxon>
    </lineage>
</organism>
<dbReference type="GO" id="GO:0008168">
    <property type="term" value="F:methyltransferase activity"/>
    <property type="evidence" value="ECO:0007669"/>
    <property type="project" value="UniProtKB-KW"/>
</dbReference>
<proteinExistence type="predicted"/>
<dbReference type="PANTHER" id="PTHR43861">
    <property type="entry name" value="TRANS-ACONITATE 2-METHYLTRANSFERASE-RELATED"/>
    <property type="match status" value="1"/>
</dbReference>
<gene>
    <name evidence="2" type="ORF">DNFV4_02691</name>
</gene>
<accession>A0AA86N071</accession>
<name>A0AA86N071_9BACT</name>
<dbReference type="KEGG" id="nti:DNFV4_02691"/>
<dbReference type="Gene3D" id="3.40.50.150">
    <property type="entry name" value="Vaccinia Virus protein VP39"/>
    <property type="match status" value="1"/>
</dbReference>
<dbReference type="Pfam" id="PF13489">
    <property type="entry name" value="Methyltransf_23"/>
    <property type="match status" value="1"/>
</dbReference>
<dbReference type="GO" id="GO:0032259">
    <property type="term" value="P:methylation"/>
    <property type="evidence" value="ECO:0007669"/>
    <property type="project" value="UniProtKB-KW"/>
</dbReference>
<evidence type="ECO:0000256" key="1">
    <source>
        <dbReference type="ARBA" id="ARBA00022679"/>
    </source>
</evidence>
<protein>
    <submittedName>
        <fullName evidence="2">Class I SAM-dependent methyltransferase</fullName>
    </submittedName>
</protein>
<dbReference type="RefSeq" id="WP_289269001.1">
    <property type="nucleotide sequence ID" value="NZ_OX365700.1"/>
</dbReference>
<sequence>MTACNLCGGTAWTVLEDLAPTRVVRCSCKLVFVTPLPDRPTIESAYGAHYYEEWQSQDDERRRMWIRRMQLVESLWSEKGTLLDVGCGEGTFLRLARSRGWQVAGTELSAFASQASPDLTIHRGEIWEAGLRSGSFDVATCWHVIEHVRDPLRLLSEVLRLLRPGGLLLLATPNGRDYLFRLAYLVARGRWPPLYEPDERELHLYYFNVPTLRALAEKAGFRDLTIGYDEGAAVTTAKRLVDRLAYWWYRATGLHWGMGLQLVARKGNGS</sequence>
<dbReference type="InterPro" id="IPR029063">
    <property type="entry name" value="SAM-dependent_MTases_sf"/>
</dbReference>
<keyword evidence="3" id="KW-1185">Reference proteome</keyword>
<dbReference type="CDD" id="cd02440">
    <property type="entry name" value="AdoMet_MTases"/>
    <property type="match status" value="1"/>
</dbReference>
<evidence type="ECO:0000313" key="2">
    <source>
        <dbReference type="EMBL" id="CAI4032262.1"/>
    </source>
</evidence>
<keyword evidence="2" id="KW-0489">Methyltransferase</keyword>
<dbReference type="PANTHER" id="PTHR43861:SF3">
    <property type="entry name" value="PUTATIVE (AFU_ORTHOLOGUE AFUA_2G14390)-RELATED"/>
    <property type="match status" value="1"/>
</dbReference>
<evidence type="ECO:0000313" key="3">
    <source>
        <dbReference type="Proteomes" id="UP001179121"/>
    </source>
</evidence>
<dbReference type="SUPFAM" id="SSF53335">
    <property type="entry name" value="S-adenosyl-L-methionine-dependent methyltransferases"/>
    <property type="match status" value="1"/>
</dbReference>
<dbReference type="Proteomes" id="UP001179121">
    <property type="component" value="Chromosome"/>
</dbReference>